<evidence type="ECO:0000313" key="2">
    <source>
        <dbReference type="Proteomes" id="UP000664349"/>
    </source>
</evidence>
<proteinExistence type="predicted"/>
<reference evidence="1 2" key="1">
    <citation type="submission" date="2021-03" db="EMBL/GenBank/DDBJ databases">
        <title>First Case of infection caused by Chromobacterium haemolyticum derived from water in China.</title>
        <authorList>
            <person name="Chen J."/>
            <person name="Liu C."/>
        </authorList>
    </citation>
    <scope>NUCLEOTIDE SEQUENCE [LARGE SCALE GENOMIC DNA]</scope>
    <source>
        <strain evidence="1 2">WJ-5</strain>
    </source>
</reference>
<dbReference type="EMBL" id="JAFLRD010000010">
    <property type="protein sequence ID" value="MBO0416605.1"/>
    <property type="molecule type" value="Genomic_DNA"/>
</dbReference>
<name>A0ABS3GNH4_9NEIS</name>
<accession>A0ABS3GNH4</accession>
<gene>
    <name evidence="1" type="ORF">J1C50_13910</name>
</gene>
<comment type="caution">
    <text evidence="1">The sequence shown here is derived from an EMBL/GenBank/DDBJ whole genome shotgun (WGS) entry which is preliminary data.</text>
</comment>
<sequence>MKLDTRSPLPVARPTAAGHPFHGLVKQGLTLPNGRVVPYSVLGISTKLQVPGWEGQEQYDPATGYRWLPYAIYQRYENFDGCYLYGRLINNCDWFVAFGVNDVWAVGITASGLTLKCLNRPGTKSFPLNWGAVADAFQPNTGWKWGLAAVSPSGNAAVMSFIGKLNIYAVTLQLTQNGASITIAEHSGWGAQSGHMYERRLGVAGFVYGEGVVPAICESVILSSSVEEIPEVPGVSGAKTRYKALFEWRIGSVKLGQYWAEQETSPMGMITTLVRQIQSGVLQAPNFIWSRDIQFTIVGDGLVTAATSIGLELVTYGVVDLVAGTGTLWPAGATHVAVHPVTRQLVFDDAPICFA</sequence>
<organism evidence="1 2">
    <name type="scientific">Chromobacterium haemolyticum</name>
    <dbReference type="NCBI Taxonomy" id="394935"/>
    <lineage>
        <taxon>Bacteria</taxon>
        <taxon>Pseudomonadati</taxon>
        <taxon>Pseudomonadota</taxon>
        <taxon>Betaproteobacteria</taxon>
        <taxon>Neisseriales</taxon>
        <taxon>Chromobacteriaceae</taxon>
        <taxon>Chromobacterium</taxon>
    </lineage>
</organism>
<evidence type="ECO:0000313" key="1">
    <source>
        <dbReference type="EMBL" id="MBO0416605.1"/>
    </source>
</evidence>
<keyword evidence="2" id="KW-1185">Reference proteome</keyword>
<dbReference type="RefSeq" id="WP_200122798.1">
    <property type="nucleotide sequence ID" value="NZ_JAEILV010000009.1"/>
</dbReference>
<protein>
    <submittedName>
        <fullName evidence="1">Uncharacterized protein</fullName>
    </submittedName>
</protein>
<dbReference type="Proteomes" id="UP000664349">
    <property type="component" value="Unassembled WGS sequence"/>
</dbReference>